<name>A0A3S1I996_9CYAN</name>
<keyword evidence="2" id="KW-1185">Reference proteome</keyword>
<comment type="caution">
    <text evidence="1">The sequence shown here is derived from an EMBL/GenBank/DDBJ whole genome shotgun (WGS) entry which is preliminary data.</text>
</comment>
<evidence type="ECO:0000313" key="2">
    <source>
        <dbReference type="Proteomes" id="UP000271624"/>
    </source>
</evidence>
<reference evidence="1" key="2">
    <citation type="journal article" date="2019" name="Genome Biol. Evol.">
        <title>Day and night: Metabolic profiles and evolutionary relationships of six axenic non-marine cyanobacteria.</title>
        <authorList>
            <person name="Will S.E."/>
            <person name="Henke P."/>
            <person name="Boedeker C."/>
            <person name="Huang S."/>
            <person name="Brinkmann H."/>
            <person name="Rohde M."/>
            <person name="Jarek M."/>
            <person name="Friedl T."/>
            <person name="Seufert S."/>
            <person name="Schumacher M."/>
            <person name="Overmann J."/>
            <person name="Neumann-Schaal M."/>
            <person name="Petersen J."/>
        </authorList>
    </citation>
    <scope>NUCLEOTIDE SEQUENCE [LARGE SCALE GENOMIC DNA]</scope>
    <source>
        <strain evidence="1">PCC 7102</strain>
    </source>
</reference>
<organism evidence="1 2">
    <name type="scientific">Dulcicalothrix desertica PCC 7102</name>
    <dbReference type="NCBI Taxonomy" id="232991"/>
    <lineage>
        <taxon>Bacteria</taxon>
        <taxon>Bacillati</taxon>
        <taxon>Cyanobacteriota</taxon>
        <taxon>Cyanophyceae</taxon>
        <taxon>Nostocales</taxon>
        <taxon>Calotrichaceae</taxon>
        <taxon>Dulcicalothrix</taxon>
    </lineage>
</organism>
<evidence type="ECO:0000313" key="1">
    <source>
        <dbReference type="EMBL" id="RUS93967.1"/>
    </source>
</evidence>
<proteinExistence type="predicted"/>
<dbReference type="EMBL" id="RSCL01000053">
    <property type="protein sequence ID" value="RUS93967.1"/>
    <property type="molecule type" value="Genomic_DNA"/>
</dbReference>
<reference evidence="1" key="1">
    <citation type="submission" date="2018-12" db="EMBL/GenBank/DDBJ databases">
        <authorList>
            <person name="Will S."/>
            <person name="Neumann-Schaal M."/>
            <person name="Henke P."/>
        </authorList>
    </citation>
    <scope>NUCLEOTIDE SEQUENCE</scope>
    <source>
        <strain evidence="1">PCC 7102</strain>
    </source>
</reference>
<gene>
    <name evidence="1" type="ORF">DSM106972_095040</name>
</gene>
<dbReference type="RefSeq" id="WP_127087420.1">
    <property type="nucleotide sequence ID" value="NZ_RSCL01000053.1"/>
</dbReference>
<protein>
    <submittedName>
        <fullName evidence="1">Uncharacterized protein</fullName>
    </submittedName>
</protein>
<dbReference type="AlphaFoldDB" id="A0A3S1I996"/>
<sequence length="237" mass="27191">MSIHYYVNQAYQIADSSISSLLAVSPHEDLVFSNNEGLCKGADIYTVITRRQAVSLINCYFHSSLDSTDLKIENISLNDLNTLNALQSIYLSRLEARINEHLIFQHAKQILTFVDYTILKVLYPFPNANNYKLLLEEFSKNFLSISEGHFKTSKDIITWFFALRPNISFVASEKKTIGLFYAEDEAYSISLRFAAYADDYIDKDKLRLFIKKLHAWKLLHTPIDISSQLATANSRNN</sequence>
<dbReference type="Proteomes" id="UP000271624">
    <property type="component" value="Unassembled WGS sequence"/>
</dbReference>
<accession>A0A3S1I996</accession>